<dbReference type="EMBL" id="JAROCD010000011">
    <property type="protein sequence ID" value="MDN4604053.1"/>
    <property type="molecule type" value="Genomic_DNA"/>
</dbReference>
<accession>A0ABT8JFX4</accession>
<keyword evidence="1" id="KW-0732">Signal</keyword>
<sequence>MLKKFIAASLITTTILPVSGAFAAEDVNTVFLPSYTPAIANELSNSDISTLALSSYYKVNDYSNFRKTPSPTGVNIGSHVYGDIVYGGTESVIADGMTYLYVYSYKYQTWGWVQNYFLDRIEQP</sequence>
<evidence type="ECO:0008006" key="4">
    <source>
        <dbReference type="Google" id="ProtNLM"/>
    </source>
</evidence>
<protein>
    <recommendedName>
        <fullName evidence="4">SH3 domain-containing protein</fullName>
    </recommendedName>
</protein>
<evidence type="ECO:0000256" key="1">
    <source>
        <dbReference type="SAM" id="SignalP"/>
    </source>
</evidence>
<organism evidence="2 3">
    <name type="scientific">Paenibacillus vandeheii</name>
    <dbReference type="NCBI Taxonomy" id="3035917"/>
    <lineage>
        <taxon>Bacteria</taxon>
        <taxon>Bacillati</taxon>
        <taxon>Bacillota</taxon>
        <taxon>Bacilli</taxon>
        <taxon>Bacillales</taxon>
        <taxon>Paenibacillaceae</taxon>
        <taxon>Paenibacillus</taxon>
    </lineage>
</organism>
<proteinExistence type="predicted"/>
<comment type="caution">
    <text evidence="2">The sequence shown here is derived from an EMBL/GenBank/DDBJ whole genome shotgun (WGS) entry which is preliminary data.</text>
</comment>
<dbReference type="RefSeq" id="WP_024633620.1">
    <property type="nucleotide sequence ID" value="NZ_JAROCD010000011.1"/>
</dbReference>
<dbReference type="Proteomes" id="UP001174205">
    <property type="component" value="Unassembled WGS sequence"/>
</dbReference>
<keyword evidence="3" id="KW-1185">Reference proteome</keyword>
<evidence type="ECO:0000313" key="2">
    <source>
        <dbReference type="EMBL" id="MDN4604053.1"/>
    </source>
</evidence>
<gene>
    <name evidence="2" type="ORF">P5G61_22610</name>
</gene>
<feature type="signal peptide" evidence="1">
    <location>
        <begin position="1"/>
        <end position="23"/>
    </location>
</feature>
<feature type="chain" id="PRO_5047020923" description="SH3 domain-containing protein" evidence="1">
    <location>
        <begin position="24"/>
        <end position="124"/>
    </location>
</feature>
<reference evidence="2" key="1">
    <citation type="submission" date="2023-03" db="EMBL/GenBank/DDBJ databases">
        <title>MT1 and MT2 Draft Genomes of Novel Species.</title>
        <authorList>
            <person name="Venkateswaran K."/>
        </authorList>
    </citation>
    <scope>NUCLEOTIDE SEQUENCE</scope>
    <source>
        <strain evidence="2">F6_3S_P_1C</strain>
    </source>
</reference>
<evidence type="ECO:0000313" key="3">
    <source>
        <dbReference type="Proteomes" id="UP001174205"/>
    </source>
</evidence>
<name>A0ABT8JFX4_9BACL</name>